<protein>
    <recommendedName>
        <fullName evidence="4">RRM domain-containing protein</fullName>
    </recommendedName>
</protein>
<organism evidence="2 3">
    <name type="scientific">Astyanax mexicanus</name>
    <name type="common">Blind cave fish</name>
    <name type="synonym">Astyanax fasciatus mexicanus</name>
    <dbReference type="NCBI Taxonomy" id="7994"/>
    <lineage>
        <taxon>Eukaryota</taxon>
        <taxon>Metazoa</taxon>
        <taxon>Chordata</taxon>
        <taxon>Craniata</taxon>
        <taxon>Vertebrata</taxon>
        <taxon>Euteleostomi</taxon>
        <taxon>Actinopterygii</taxon>
        <taxon>Neopterygii</taxon>
        <taxon>Teleostei</taxon>
        <taxon>Ostariophysi</taxon>
        <taxon>Characiformes</taxon>
        <taxon>Characoidei</taxon>
        <taxon>Acestrorhamphidae</taxon>
        <taxon>Acestrorhamphinae</taxon>
        <taxon>Astyanax</taxon>
    </lineage>
</organism>
<reference evidence="2 3" key="1">
    <citation type="submission" date="2021-07" db="EMBL/GenBank/DDBJ databases">
        <authorList>
            <person name="Imarazene B."/>
            <person name="Zahm M."/>
            <person name="Klopp C."/>
            <person name="Cabau C."/>
            <person name="Beille S."/>
            <person name="Jouanno E."/>
            <person name="Castinel A."/>
            <person name="Lluch J."/>
            <person name="Gil L."/>
            <person name="Kuchtly C."/>
            <person name="Lopez Roques C."/>
            <person name="Donnadieu C."/>
            <person name="Parrinello H."/>
            <person name="Journot L."/>
            <person name="Du K."/>
            <person name="Schartl M."/>
            <person name="Retaux S."/>
            <person name="Guiguen Y."/>
        </authorList>
    </citation>
    <scope>NUCLEOTIDE SEQUENCE [LARGE SCALE GENOMIC DNA]</scope>
    <source>
        <strain evidence="2">Pach_M1</strain>
        <tissue evidence="2">Testis</tissue>
    </source>
</reference>
<feature type="region of interest" description="Disordered" evidence="1">
    <location>
        <begin position="186"/>
        <end position="336"/>
    </location>
</feature>
<feature type="region of interest" description="Disordered" evidence="1">
    <location>
        <begin position="366"/>
        <end position="387"/>
    </location>
</feature>
<gene>
    <name evidence="2" type="ORF">AMEX_G10182</name>
</gene>
<dbReference type="EMBL" id="JAICCE010000007">
    <property type="protein sequence ID" value="KAG9275643.1"/>
    <property type="molecule type" value="Genomic_DNA"/>
</dbReference>
<dbReference type="InterPro" id="IPR035979">
    <property type="entry name" value="RBD_domain_sf"/>
</dbReference>
<evidence type="ECO:0008006" key="4">
    <source>
        <dbReference type="Google" id="ProtNLM"/>
    </source>
</evidence>
<dbReference type="GO" id="GO:0003676">
    <property type="term" value="F:nucleic acid binding"/>
    <property type="evidence" value="ECO:0007669"/>
    <property type="project" value="InterPro"/>
</dbReference>
<dbReference type="PANTHER" id="PTHR15592">
    <property type="entry name" value="MATRIN 3/NUCLEAR PROTEIN 220-RELATED"/>
    <property type="match status" value="1"/>
</dbReference>
<feature type="compositionally biased region" description="Basic residues" evidence="1">
    <location>
        <begin position="212"/>
        <end position="231"/>
    </location>
</feature>
<feature type="compositionally biased region" description="Basic and acidic residues" evidence="1">
    <location>
        <begin position="294"/>
        <end position="317"/>
    </location>
</feature>
<name>A0A8T2LUP7_ASTMX</name>
<dbReference type="SUPFAM" id="SSF54928">
    <property type="entry name" value="RNA-binding domain, RBD"/>
    <property type="match status" value="2"/>
</dbReference>
<feature type="compositionally biased region" description="Low complexity" evidence="1">
    <location>
        <begin position="366"/>
        <end position="380"/>
    </location>
</feature>
<sequence>MKTNKKTKSQTVGQQKGISCNPLSTAINNFGLPLGINFRLAPLHQFHSALPSCQLFRSSQAALLGLAHLEAQLILNQLGNHNTYLNPFLPSFLQAFQNLQNAANLSLYQPPRPAVFPVLKNSNAHVNPASEDVFSLDLKDGMETTKAKHQSDVSQQQKLDSSLSKDKKVPLSLGLDQMTQAVMSYTVHPSVNQRKTPRTVPLSASSTYKSRKDWRKPYRGSAHSKRNHHTSGLRDKHHKEWQEHHSPSHSVSPTPSWSPSPPPFSHQIRSQSPQSSGRYSPSDLVYGSSSSEHGPSEKKGEHPGHENLTNKHVDVIKRKVGPNPNGKGQFKKKKATSSVSVACFSDHKYPSSKTMDKDKYKASTFMSSSSSVSNPKTHTSMDASSRNVKQIDTDIIKKEKDLGDTVMSPSPKCHLGLPAEAKYQDVCHSLAPFGAVKEQKIFPGLEKLSTVSNLVVHTYDWQGKVQIEQPVVPMDSGEACLITPPTVEGKKGVICISGIPFNHSEGDLIKLVKPFGKPIKILIANEIDLVNGLDWRKALVVLSSELSAMEIVKVYSVVPVHLREYDVTLAPQAVDFSSTVSLFQALITPTYYNGSLIPCEHLLVVRNIPDHPHISTDVLQQVQLFGKALRVLVLPEEKTADHRNVLVKENTHCVMMIFEMKSSVNVLEACEWFHKSNYIFNDHRLQFSMWMKPQKATSGVIANSKSWKRQMAEENWGLKHNDTSPWIPESVEGVLVFISGFPDNMDSEDGFIQIAAPHGIPTNIVIAAAQRKALVELPDKDSAKKMVMAYNAIPVGLKQLDMKLLPKTVDINNPVSLFQVIMGPENHGEDVPDPLLLITVANVSDTLSGISQVQQLIQAYGAVNRTLILSNNMIIFEMKTSEMARLAYEQLKKLPYTVQKCTLSFFWGSSQISETTKEGDVPIPAQRPETSIQHFSCCVKKGMQAFSKTQGMDECERNMKRSKKAYKREGRILQLQSEVGNQVKNQKKTKEPEKTGKRECLLQKAKTFLKKRNITTPVFPDGYNLVPFNPELPIGKI</sequence>
<feature type="region of interest" description="Disordered" evidence="1">
    <location>
        <begin position="145"/>
        <end position="171"/>
    </location>
</feature>
<evidence type="ECO:0000256" key="1">
    <source>
        <dbReference type="SAM" id="MobiDB-lite"/>
    </source>
</evidence>
<accession>A0A8T2LUP7</accession>
<feature type="compositionally biased region" description="Basic and acidic residues" evidence="1">
    <location>
        <begin position="232"/>
        <end position="246"/>
    </location>
</feature>
<proteinExistence type="predicted"/>
<feature type="compositionally biased region" description="Low complexity" evidence="1">
    <location>
        <begin position="152"/>
        <end position="162"/>
    </location>
</feature>
<dbReference type="AlphaFoldDB" id="A0A8T2LUP7"/>
<dbReference type="Proteomes" id="UP000752171">
    <property type="component" value="Unassembled WGS sequence"/>
</dbReference>
<feature type="compositionally biased region" description="Polar residues" evidence="1">
    <location>
        <begin position="267"/>
        <end position="279"/>
    </location>
</feature>
<dbReference type="InterPro" id="IPR012677">
    <property type="entry name" value="Nucleotide-bd_a/b_plait_sf"/>
</dbReference>
<evidence type="ECO:0000313" key="3">
    <source>
        <dbReference type="Proteomes" id="UP000752171"/>
    </source>
</evidence>
<dbReference type="Gene3D" id="3.30.70.330">
    <property type="match status" value="2"/>
</dbReference>
<comment type="caution">
    <text evidence="2">The sequence shown here is derived from an EMBL/GenBank/DDBJ whole genome shotgun (WGS) entry which is preliminary data.</text>
</comment>
<evidence type="ECO:0000313" key="2">
    <source>
        <dbReference type="EMBL" id="KAG9275643.1"/>
    </source>
</evidence>